<name>A0A835RJ25_VANPL</name>
<accession>A0A835RJ25</accession>
<evidence type="ECO:0000313" key="2">
    <source>
        <dbReference type="Proteomes" id="UP000639772"/>
    </source>
</evidence>
<dbReference type="Proteomes" id="UP000639772">
    <property type="component" value="Unassembled WGS sequence"/>
</dbReference>
<dbReference type="EMBL" id="JADCNM010000004">
    <property type="protein sequence ID" value="KAG0486992.1"/>
    <property type="molecule type" value="Genomic_DNA"/>
</dbReference>
<proteinExistence type="predicted"/>
<comment type="caution">
    <text evidence="1">The sequence shown here is derived from an EMBL/GenBank/DDBJ whole genome shotgun (WGS) entry which is preliminary data.</text>
</comment>
<organism evidence="1 2">
    <name type="scientific">Vanilla planifolia</name>
    <name type="common">Vanilla</name>
    <dbReference type="NCBI Taxonomy" id="51239"/>
    <lineage>
        <taxon>Eukaryota</taxon>
        <taxon>Viridiplantae</taxon>
        <taxon>Streptophyta</taxon>
        <taxon>Embryophyta</taxon>
        <taxon>Tracheophyta</taxon>
        <taxon>Spermatophyta</taxon>
        <taxon>Magnoliopsida</taxon>
        <taxon>Liliopsida</taxon>
        <taxon>Asparagales</taxon>
        <taxon>Orchidaceae</taxon>
        <taxon>Vanilloideae</taxon>
        <taxon>Vanilleae</taxon>
        <taxon>Vanilla</taxon>
    </lineage>
</organism>
<evidence type="ECO:0000313" key="1">
    <source>
        <dbReference type="EMBL" id="KAG0486992.1"/>
    </source>
</evidence>
<reference evidence="1 2" key="1">
    <citation type="journal article" date="2020" name="Nat. Food">
        <title>A phased Vanilla planifolia genome enables genetic improvement of flavour and production.</title>
        <authorList>
            <person name="Hasing T."/>
            <person name="Tang H."/>
            <person name="Brym M."/>
            <person name="Khazi F."/>
            <person name="Huang T."/>
            <person name="Chambers A.H."/>
        </authorList>
    </citation>
    <scope>NUCLEOTIDE SEQUENCE [LARGE SCALE GENOMIC DNA]</scope>
    <source>
        <tissue evidence="1">Leaf</tissue>
    </source>
</reference>
<dbReference type="PANTHER" id="PTHR31509">
    <property type="entry name" value="BPS1-LIKE PROTEIN"/>
    <property type="match status" value="1"/>
</dbReference>
<protein>
    <submittedName>
        <fullName evidence="1">Uncharacterized protein</fullName>
    </submittedName>
</protein>
<sequence>MKKTTNNTFCYPESEPQLPQGCRITAARLVLLMEKAIASQKSDIALAVDAVTSGSCTDSDRRHLFCYIDSTALLLDACISLQNRLENIRHCLRSIQSVLCYLDGEIDPNEATLRMVVAVLESADFDDKRNRAKLQKCMSNLRICGKKFNEHADGDISHKLSMSLSSSWATAFLGINVLGCAISCRRHGLHALKADQWGATVNEVSRKTKSQKRRTDAVAMEELIGTALAARTLLKLVSSWKKGSGNYMIKRMAVKAIAGELRRRTEELEKVLSPIEEKIGGLYWLIVSLRKSLFELISQTENDGEVVRIQDDESMNLVENLGMDSKSWAKVKPKLCRRSSSLEKIEPHLLGFHNSAIGRF</sequence>
<dbReference type="AlphaFoldDB" id="A0A835RJ25"/>
<gene>
    <name evidence="1" type="ORF">HPP92_009087</name>
</gene>
<dbReference type="OrthoDB" id="1878996at2759"/>